<feature type="non-terminal residue" evidence="12">
    <location>
        <position position="1"/>
    </location>
</feature>
<feature type="transmembrane region" description="Helical" evidence="10">
    <location>
        <begin position="151"/>
        <end position="176"/>
    </location>
</feature>
<keyword evidence="13" id="KW-1185">Reference proteome</keyword>
<dbReference type="InterPro" id="IPR050569">
    <property type="entry name" value="TAAR"/>
</dbReference>
<evidence type="ECO:0000313" key="13">
    <source>
        <dbReference type="Proteomes" id="UP001159427"/>
    </source>
</evidence>
<evidence type="ECO:0000256" key="3">
    <source>
        <dbReference type="ARBA" id="ARBA00022692"/>
    </source>
</evidence>
<evidence type="ECO:0000256" key="8">
    <source>
        <dbReference type="ARBA" id="ARBA00023224"/>
    </source>
</evidence>
<keyword evidence="6 10" id="KW-0472">Membrane</keyword>
<feature type="transmembrane region" description="Helical" evidence="10">
    <location>
        <begin position="280"/>
        <end position="302"/>
    </location>
</feature>
<dbReference type="PANTHER" id="PTHR24249">
    <property type="entry name" value="HISTAMINE RECEPTOR-RELATED G-PROTEIN COUPLED RECEPTOR"/>
    <property type="match status" value="1"/>
</dbReference>
<feature type="transmembrane region" description="Helical" evidence="10">
    <location>
        <begin position="110"/>
        <end position="130"/>
    </location>
</feature>
<evidence type="ECO:0000256" key="6">
    <source>
        <dbReference type="ARBA" id="ARBA00023136"/>
    </source>
</evidence>
<protein>
    <recommendedName>
        <fullName evidence="11">G-protein coupled receptors family 1 profile domain-containing protein</fullName>
    </recommendedName>
</protein>
<comment type="similarity">
    <text evidence="9">Belongs to the G-protein coupled receptor 1 family.</text>
</comment>
<dbReference type="PROSITE" id="PS50262">
    <property type="entry name" value="G_PROTEIN_RECEP_F1_2"/>
    <property type="match status" value="1"/>
</dbReference>
<dbReference type="Gene3D" id="1.20.1070.10">
    <property type="entry name" value="Rhodopsin 7-helix transmembrane proteins"/>
    <property type="match status" value="1"/>
</dbReference>
<proteinExistence type="inferred from homology"/>
<dbReference type="PANTHER" id="PTHR24249:SF372">
    <property type="entry name" value="G-PROTEIN COUPLED RECEPTORS FAMILY 1 PROFILE DOMAIN-CONTAINING PROTEIN"/>
    <property type="match status" value="1"/>
</dbReference>
<name>A0ABN8LKA4_9CNID</name>
<feature type="domain" description="G-protein coupled receptors family 1 profile" evidence="11">
    <location>
        <begin position="49"/>
        <end position="300"/>
    </location>
</feature>
<feature type="transmembrane region" description="Helical" evidence="10">
    <location>
        <begin position="239"/>
        <end position="260"/>
    </location>
</feature>
<dbReference type="SMART" id="SM01381">
    <property type="entry name" value="7TM_GPCR_Srsx"/>
    <property type="match status" value="1"/>
</dbReference>
<dbReference type="InterPro" id="IPR017452">
    <property type="entry name" value="GPCR_Rhodpsn_7TM"/>
</dbReference>
<dbReference type="PROSITE" id="PS00237">
    <property type="entry name" value="G_PROTEIN_RECEP_F1_1"/>
    <property type="match status" value="1"/>
</dbReference>
<keyword evidence="5 9" id="KW-0297">G-protein coupled receptor</keyword>
<dbReference type="SUPFAM" id="SSF81321">
    <property type="entry name" value="Family A G protein-coupled receptor-like"/>
    <property type="match status" value="1"/>
</dbReference>
<evidence type="ECO:0000259" key="11">
    <source>
        <dbReference type="PROSITE" id="PS50262"/>
    </source>
</evidence>
<keyword evidence="8 9" id="KW-0807">Transducer</keyword>
<evidence type="ECO:0000256" key="2">
    <source>
        <dbReference type="ARBA" id="ARBA00022475"/>
    </source>
</evidence>
<evidence type="ECO:0000313" key="12">
    <source>
        <dbReference type="EMBL" id="CAH3016070.1"/>
    </source>
</evidence>
<gene>
    <name evidence="12" type="ORF">PEVE_00025283</name>
</gene>
<feature type="transmembrane region" description="Helical" evidence="10">
    <location>
        <begin position="188"/>
        <end position="209"/>
    </location>
</feature>
<evidence type="ECO:0000256" key="7">
    <source>
        <dbReference type="ARBA" id="ARBA00023170"/>
    </source>
</evidence>
<dbReference type="InterPro" id="IPR000276">
    <property type="entry name" value="GPCR_Rhodpsn"/>
</dbReference>
<keyword evidence="4 10" id="KW-1133">Transmembrane helix</keyword>
<comment type="subcellular location">
    <subcellularLocation>
        <location evidence="1">Cell membrane</location>
        <topology evidence="1">Multi-pass membrane protein</topology>
    </subcellularLocation>
</comment>
<evidence type="ECO:0000256" key="4">
    <source>
        <dbReference type="ARBA" id="ARBA00022989"/>
    </source>
</evidence>
<dbReference type="CDD" id="cd00637">
    <property type="entry name" value="7tm_classA_rhodopsin-like"/>
    <property type="match status" value="1"/>
</dbReference>
<keyword evidence="2" id="KW-1003">Cell membrane</keyword>
<accession>A0ABN8LKA4</accession>
<evidence type="ECO:0000256" key="5">
    <source>
        <dbReference type="ARBA" id="ARBA00023040"/>
    </source>
</evidence>
<organism evidence="12 13">
    <name type="scientific">Porites evermanni</name>
    <dbReference type="NCBI Taxonomy" id="104178"/>
    <lineage>
        <taxon>Eukaryota</taxon>
        <taxon>Metazoa</taxon>
        <taxon>Cnidaria</taxon>
        <taxon>Anthozoa</taxon>
        <taxon>Hexacorallia</taxon>
        <taxon>Scleractinia</taxon>
        <taxon>Fungiina</taxon>
        <taxon>Poritidae</taxon>
        <taxon>Porites</taxon>
    </lineage>
</organism>
<feature type="transmembrane region" description="Helical" evidence="10">
    <location>
        <begin position="32"/>
        <end position="57"/>
    </location>
</feature>
<evidence type="ECO:0000256" key="10">
    <source>
        <dbReference type="SAM" id="Phobius"/>
    </source>
</evidence>
<keyword evidence="7 9" id="KW-0675">Receptor</keyword>
<sequence>FSRSSNPEKVICNFYEPSWRAEYLRDDTYKHLVALVCIHIIATLPTIILNALVIFAVATRQRLRNNSTIFLASLAGADLFTGLVALPFAFLIGLNQLLGFGSFCSLEKAFMVILTIVINAPLSHLAVISVDRYIAIRYPLRYQVLVTKTRIMISIILAWAITFMVTINEFVLALISESIHSSYPRVNIIVQTVTGSLFIVVILLSYGYIYSETRRQVKRLRAEQLPQEEIQRIKKERKAATTLAIILIALVITYLPAIVVGTPAALPLGSISTPPRFIVIIWRWAESCIMLGSVFNPIIYCWRMEKLRRAFLEILHLRKPENTLQQAEIRGTQSNQPGLSTNQAHSLSENGQPILLSFRQLQSDYIASIEEANE</sequence>
<evidence type="ECO:0000256" key="1">
    <source>
        <dbReference type="ARBA" id="ARBA00004651"/>
    </source>
</evidence>
<dbReference type="Proteomes" id="UP001159427">
    <property type="component" value="Unassembled WGS sequence"/>
</dbReference>
<reference evidence="12 13" key="1">
    <citation type="submission" date="2022-05" db="EMBL/GenBank/DDBJ databases">
        <authorList>
            <consortium name="Genoscope - CEA"/>
            <person name="William W."/>
        </authorList>
    </citation>
    <scope>NUCLEOTIDE SEQUENCE [LARGE SCALE GENOMIC DNA]</scope>
</reference>
<feature type="transmembrane region" description="Helical" evidence="10">
    <location>
        <begin position="69"/>
        <end position="90"/>
    </location>
</feature>
<dbReference type="PRINTS" id="PR00237">
    <property type="entry name" value="GPCRRHODOPSN"/>
</dbReference>
<dbReference type="EMBL" id="CALNXI010000034">
    <property type="protein sequence ID" value="CAH3016070.1"/>
    <property type="molecule type" value="Genomic_DNA"/>
</dbReference>
<comment type="caution">
    <text evidence="12">The sequence shown here is derived from an EMBL/GenBank/DDBJ whole genome shotgun (WGS) entry which is preliminary data.</text>
</comment>
<evidence type="ECO:0000256" key="9">
    <source>
        <dbReference type="RuleBase" id="RU000688"/>
    </source>
</evidence>
<keyword evidence="3 9" id="KW-0812">Transmembrane</keyword>
<dbReference type="Pfam" id="PF00001">
    <property type="entry name" value="7tm_1"/>
    <property type="match status" value="1"/>
</dbReference>